<dbReference type="STRING" id="764103.G7EAA6"/>
<evidence type="ECO:0000259" key="2">
    <source>
        <dbReference type="SMART" id="SM00860"/>
    </source>
</evidence>
<feature type="compositionally biased region" description="Low complexity" evidence="1">
    <location>
        <begin position="646"/>
        <end position="655"/>
    </location>
</feature>
<evidence type="ECO:0000313" key="4">
    <source>
        <dbReference type="Proteomes" id="UP000009131"/>
    </source>
</evidence>
<feature type="compositionally biased region" description="Polar residues" evidence="1">
    <location>
        <begin position="690"/>
        <end position="701"/>
    </location>
</feature>
<feature type="compositionally biased region" description="Low complexity" evidence="1">
    <location>
        <begin position="155"/>
        <end position="174"/>
    </location>
</feature>
<feature type="compositionally biased region" description="Low complexity" evidence="1">
    <location>
        <begin position="795"/>
        <end position="819"/>
    </location>
</feature>
<dbReference type="SMART" id="SM00860">
    <property type="entry name" value="SMI1_KNR4"/>
    <property type="match status" value="1"/>
</dbReference>
<dbReference type="Proteomes" id="UP000009131">
    <property type="component" value="Unassembled WGS sequence"/>
</dbReference>
<name>G7EAA6_MIXOS</name>
<feature type="region of interest" description="Disordered" evidence="1">
    <location>
        <begin position="522"/>
        <end position="542"/>
    </location>
</feature>
<dbReference type="HOGENOM" id="CLU_345146_0_0_1"/>
<feature type="region of interest" description="Disordered" evidence="1">
    <location>
        <begin position="193"/>
        <end position="212"/>
    </location>
</feature>
<dbReference type="GO" id="GO:0043332">
    <property type="term" value="C:mating projection tip"/>
    <property type="evidence" value="ECO:0007669"/>
    <property type="project" value="TreeGrafter"/>
</dbReference>
<dbReference type="RefSeq" id="XP_014566430.1">
    <property type="nucleotide sequence ID" value="XM_014710944.1"/>
</dbReference>
<feature type="domain" description="Knr4/Smi1-like" evidence="2">
    <location>
        <begin position="242"/>
        <end position="506"/>
    </location>
</feature>
<feature type="compositionally biased region" description="Basic and acidic residues" evidence="1">
    <location>
        <begin position="702"/>
        <end position="717"/>
    </location>
</feature>
<comment type="caution">
    <text evidence="3">The sequence shown here is derived from an EMBL/GenBank/DDBJ whole genome shotgun (WGS) entry which is preliminary data.</text>
</comment>
<dbReference type="EMBL" id="BABT02000234">
    <property type="protein sequence ID" value="GAA99766.1"/>
    <property type="molecule type" value="Genomic_DNA"/>
</dbReference>
<dbReference type="AlphaFoldDB" id="G7EAA6"/>
<sequence length="819" mass="88212">MELNEPSRALTASRQNFAECSRRAAQRRPVLDRTGTPSRAQAASAVLKLLGPEAVSSTCRAADATARHARTSSLANRVIRPGLCIDGRTKAANNELLQISLCFDKRIRPASFNRAPAASSPRKPADASQSEYDDVRLSMDTRPTRSASQNHDPDSSLASSSSSRSDSSYPPEASQMDRAQTYAYPVYQSARTTRANGSTLSTSDNARNAAGSSYPSVKATFRRIEKILSSQYPELVDTLSLPCPSKEILDLQRLLGVGLLPRDLKDSLAIHDGQDVYSCSTTNTSGRSDLAPGRPGLVWGLWLMTAEEIHEEWDFWRKLEAANMAGHASHLVDDPFAPAFPRPASSSRSSASSTRAPTSETYDSVNNADGTSSTGIYVADDLDESRYNTTGQVMGSCPQGWVREHYSNPGWIPLLRDGGGNYIGIDLNPPQTTRVDDSDDDVTTPKADGPSPFVFPPKTSAGQMNAWKTLQALPGQVIAFGRDIDVKTVLFPGWGSEGGWARFLSSFADDLQANSFCTLDSSLRTDNDSDDSDDGIGSQTYADQGADFGLTFESIGRRATARTRESRSTGNQWRLRGRYKGMGIIEALCERSRQSWAQVGLYSAPVPRETSLREPLPKLRPQPTTTLDGSPDASPRVRTAVRAGSRDSSSSTSSRHQVGPSSKRPLRRPLPPVAPIDLPTSEDLHWRSDSPPSSLTMGNESQTRKSERSSREGHGVDLRPLGASNASSATLWQPQEQTVTEARSSFDDNVALAGYNDPFGSTNNLVGYPTSPNLSSPNLGFARSSSPGAQPLLLPSHSPGVSPSASPSASPQSLPLSSQ</sequence>
<protein>
    <recommendedName>
        <fullName evidence="2">Knr4/Smi1-like domain-containing protein</fullName>
    </recommendedName>
</protein>
<evidence type="ECO:0000313" key="3">
    <source>
        <dbReference type="EMBL" id="GAA99766.1"/>
    </source>
</evidence>
<dbReference type="PANTHER" id="PTHR47432:SF1">
    <property type="entry name" value="CELL WALL ASSEMBLY REGULATOR SMI1"/>
    <property type="match status" value="1"/>
</dbReference>
<dbReference type="PANTHER" id="PTHR47432">
    <property type="entry name" value="CELL WALL ASSEMBLY REGULATOR SMI1"/>
    <property type="match status" value="1"/>
</dbReference>
<dbReference type="Pfam" id="PF09346">
    <property type="entry name" value="SMI1_KNR4"/>
    <property type="match status" value="1"/>
</dbReference>
<dbReference type="InterPro" id="IPR018958">
    <property type="entry name" value="Knr4/Smi1-like_dom"/>
</dbReference>
<reference evidence="3 4" key="2">
    <citation type="journal article" date="2012" name="Open Biol.">
        <title>Characteristics of nucleosomes and linker DNA regions on the genome of the basidiomycete Mixia osmundae revealed by mono- and dinucleosome mapping.</title>
        <authorList>
            <person name="Nishida H."/>
            <person name="Kondo S."/>
            <person name="Matsumoto T."/>
            <person name="Suzuki Y."/>
            <person name="Yoshikawa H."/>
            <person name="Taylor T.D."/>
            <person name="Sugiyama J."/>
        </authorList>
    </citation>
    <scope>NUCLEOTIDE SEQUENCE [LARGE SCALE GENOMIC DNA]</scope>
    <source>
        <strain evidence="4">CBS 9802 / IAM 14324 / JCM 22182 / KY 12970</strain>
    </source>
</reference>
<feature type="region of interest" description="Disordered" evidence="1">
    <location>
        <begin position="113"/>
        <end position="179"/>
    </location>
</feature>
<keyword evidence="4" id="KW-1185">Reference proteome</keyword>
<evidence type="ECO:0000256" key="1">
    <source>
        <dbReference type="SAM" id="MobiDB-lite"/>
    </source>
</evidence>
<feature type="compositionally biased region" description="Polar residues" evidence="1">
    <location>
        <begin position="360"/>
        <end position="374"/>
    </location>
</feature>
<dbReference type="InterPro" id="IPR051873">
    <property type="entry name" value="KNR4/SMI1_regulator"/>
</dbReference>
<dbReference type="GO" id="GO:0070880">
    <property type="term" value="P:fungal-type cell wall beta-glucan biosynthetic process"/>
    <property type="evidence" value="ECO:0007669"/>
    <property type="project" value="TreeGrafter"/>
</dbReference>
<dbReference type="eggNOG" id="ENOG502QTAZ">
    <property type="taxonomic scope" value="Eukaryota"/>
</dbReference>
<feature type="region of interest" description="Disordered" evidence="1">
    <location>
        <begin position="429"/>
        <end position="453"/>
    </location>
</feature>
<feature type="region of interest" description="Disordered" evidence="1">
    <location>
        <begin position="612"/>
        <end position="742"/>
    </location>
</feature>
<gene>
    <name evidence="3" type="primary">Mo06469</name>
    <name evidence="3" type="ORF">E5Q_06469</name>
</gene>
<feature type="compositionally biased region" description="Basic and acidic residues" evidence="1">
    <location>
        <begin position="133"/>
        <end position="143"/>
    </location>
</feature>
<accession>G7EAA6</accession>
<feature type="compositionally biased region" description="Polar residues" evidence="1">
    <location>
        <begin position="724"/>
        <end position="742"/>
    </location>
</feature>
<dbReference type="OrthoDB" id="2507485at2759"/>
<organism evidence="3 4">
    <name type="scientific">Mixia osmundae (strain CBS 9802 / IAM 14324 / JCM 22182 / KY 12970)</name>
    <dbReference type="NCBI Taxonomy" id="764103"/>
    <lineage>
        <taxon>Eukaryota</taxon>
        <taxon>Fungi</taxon>
        <taxon>Dikarya</taxon>
        <taxon>Basidiomycota</taxon>
        <taxon>Pucciniomycotina</taxon>
        <taxon>Mixiomycetes</taxon>
        <taxon>Mixiales</taxon>
        <taxon>Mixiaceae</taxon>
        <taxon>Mixia</taxon>
    </lineage>
</organism>
<feature type="compositionally biased region" description="Low complexity" evidence="1">
    <location>
        <begin position="115"/>
        <end position="128"/>
    </location>
</feature>
<reference evidence="3 4" key="1">
    <citation type="journal article" date="2011" name="J. Gen. Appl. Microbiol.">
        <title>Draft genome sequencing of the enigmatic basidiomycete Mixia osmundae.</title>
        <authorList>
            <person name="Nishida H."/>
            <person name="Nagatsuka Y."/>
            <person name="Sugiyama J."/>
        </authorList>
    </citation>
    <scope>NUCLEOTIDE SEQUENCE [LARGE SCALE GENOMIC DNA]</scope>
    <source>
        <strain evidence="4">CBS 9802 / IAM 14324 / JCM 22182 / KY 12970</strain>
    </source>
</reference>
<feature type="region of interest" description="Disordered" evidence="1">
    <location>
        <begin position="762"/>
        <end position="819"/>
    </location>
</feature>
<proteinExistence type="predicted"/>
<feature type="compositionally biased region" description="Low complexity" evidence="1">
    <location>
        <begin position="339"/>
        <end position="359"/>
    </location>
</feature>
<feature type="compositionally biased region" description="Polar residues" evidence="1">
    <location>
        <begin position="762"/>
        <end position="788"/>
    </location>
</feature>
<dbReference type="InParanoid" id="G7EAA6"/>
<feature type="region of interest" description="Disordered" evidence="1">
    <location>
        <begin position="339"/>
        <end position="374"/>
    </location>
</feature>